<dbReference type="Proteomes" id="UP001565220">
    <property type="component" value="Unassembled WGS sequence"/>
</dbReference>
<dbReference type="InterPro" id="IPR005269">
    <property type="entry name" value="LOG"/>
</dbReference>
<sequence length="187" mass="20837">MKSICVYCGSNSGIRREYSSAARLLGVELSKEHIQLVYGGSSSGLMGQVSSEVLKNSGKVIGIIPKILLPNESPNQNLTKTIYVENMSERKETMSRLSDGFIALPGGLGTYEELFDTISWARLGIHKKPIGLLNVNQFFDPLLKMIENSCKEGFINRHSLKFLLVSENPHELIVNMKIYESSRNQIT</sequence>
<evidence type="ECO:0000313" key="3">
    <source>
        <dbReference type="EMBL" id="MEY8763583.1"/>
    </source>
</evidence>
<dbReference type="Gene3D" id="3.40.50.450">
    <property type="match status" value="1"/>
</dbReference>
<protein>
    <recommendedName>
        <fullName evidence="2">Cytokinin riboside 5'-monophosphate phosphoribohydrolase</fullName>
        <ecNumber evidence="2">3.2.2.n1</ecNumber>
    </recommendedName>
</protein>
<reference evidence="3 4" key="1">
    <citation type="submission" date="2024-08" db="EMBL/GenBank/DDBJ databases">
        <title>Clostridium lapicellarii sp. nov., and Clostridium renhuaiense sp. nov., two species isolated from the mud in a fermentation cellar used for producing sauce-flavour Chinese liquors.</title>
        <authorList>
            <person name="Yang F."/>
            <person name="Wang H."/>
            <person name="Chen L.Q."/>
            <person name="Zhou N."/>
            <person name="Lu J.J."/>
            <person name="Pu X.X."/>
            <person name="Wan B."/>
            <person name="Wang L."/>
            <person name="Liu S.J."/>
        </authorList>
    </citation>
    <scope>NUCLEOTIDE SEQUENCE [LARGE SCALE GENOMIC DNA]</scope>
    <source>
        <strain evidence="3 4">MT-113</strain>
    </source>
</reference>
<organism evidence="3 4">
    <name type="scientific">Clostridium lapidicellarium</name>
    <dbReference type="NCBI Taxonomy" id="3240931"/>
    <lineage>
        <taxon>Bacteria</taxon>
        <taxon>Bacillati</taxon>
        <taxon>Bacillota</taxon>
        <taxon>Clostridia</taxon>
        <taxon>Eubacteriales</taxon>
        <taxon>Clostridiaceae</taxon>
        <taxon>Clostridium</taxon>
    </lineage>
</organism>
<proteinExistence type="inferred from homology"/>
<dbReference type="NCBIfam" id="TIGR00730">
    <property type="entry name" value="Rossman fold protein, TIGR00730 family"/>
    <property type="match status" value="1"/>
</dbReference>
<evidence type="ECO:0000313" key="4">
    <source>
        <dbReference type="Proteomes" id="UP001565220"/>
    </source>
</evidence>
<comment type="similarity">
    <text evidence="1 2">Belongs to the LOG family.</text>
</comment>
<gene>
    <name evidence="3" type="ORF">AB8S09_08015</name>
</gene>
<keyword evidence="2" id="KW-0378">Hydrolase</keyword>
<dbReference type="EC" id="3.2.2.n1" evidence="2"/>
<keyword evidence="4" id="KW-1185">Reference proteome</keyword>
<keyword evidence="2" id="KW-0203">Cytokinin biosynthesis</keyword>
<dbReference type="PANTHER" id="PTHR31223">
    <property type="entry name" value="LOG FAMILY PROTEIN YJL055W"/>
    <property type="match status" value="1"/>
</dbReference>
<dbReference type="EMBL" id="JBGFFE010000009">
    <property type="protein sequence ID" value="MEY8763583.1"/>
    <property type="molecule type" value="Genomic_DNA"/>
</dbReference>
<name>A0ABV4DWZ7_9CLOT</name>
<dbReference type="SUPFAM" id="SSF102405">
    <property type="entry name" value="MCP/YpsA-like"/>
    <property type="match status" value="1"/>
</dbReference>
<dbReference type="InterPro" id="IPR031100">
    <property type="entry name" value="LOG_fam"/>
</dbReference>
<evidence type="ECO:0000256" key="2">
    <source>
        <dbReference type="RuleBase" id="RU363015"/>
    </source>
</evidence>
<dbReference type="Pfam" id="PF03641">
    <property type="entry name" value="Lysine_decarbox"/>
    <property type="match status" value="1"/>
</dbReference>
<evidence type="ECO:0000256" key="1">
    <source>
        <dbReference type="ARBA" id="ARBA00006763"/>
    </source>
</evidence>
<dbReference type="PANTHER" id="PTHR31223:SF70">
    <property type="entry name" value="LOG FAMILY PROTEIN YJL055W"/>
    <property type="match status" value="1"/>
</dbReference>
<dbReference type="RefSeq" id="WP_294184579.1">
    <property type="nucleotide sequence ID" value="NZ_JBGFFE010000009.1"/>
</dbReference>
<accession>A0ABV4DWZ7</accession>
<comment type="caution">
    <text evidence="3">The sequence shown here is derived from an EMBL/GenBank/DDBJ whole genome shotgun (WGS) entry which is preliminary data.</text>
</comment>